<evidence type="ECO:0000259" key="10">
    <source>
        <dbReference type="Pfam" id="PF04316"/>
    </source>
</evidence>
<dbReference type="GeneID" id="61303630"/>
<keyword evidence="5" id="KW-0805">Transcription regulation</keyword>
<comment type="caution">
    <text evidence="12">The sequence shown here is derived from an EMBL/GenBank/DDBJ whole genome shotgun (WGS) entry which is preliminary data.</text>
</comment>
<evidence type="ECO:0000313" key="11">
    <source>
        <dbReference type="EMBL" id="PXX15357.1"/>
    </source>
</evidence>
<keyword evidence="14" id="KW-1185">Reference proteome</keyword>
<organism evidence="12 13">
    <name type="scientific">Paraburkholderia tropica</name>
    <dbReference type="NCBI Taxonomy" id="92647"/>
    <lineage>
        <taxon>Bacteria</taxon>
        <taxon>Pseudomonadati</taxon>
        <taxon>Pseudomonadota</taxon>
        <taxon>Betaproteobacteria</taxon>
        <taxon>Burkholderiales</taxon>
        <taxon>Burkholderiaceae</taxon>
        <taxon>Paraburkholderia</taxon>
    </lineage>
</organism>
<dbReference type="RefSeq" id="WP_065065612.1">
    <property type="nucleotide sequence ID" value="NZ_CADFGN010000002.1"/>
</dbReference>
<protein>
    <recommendedName>
        <fullName evidence="2">Negative regulator of flagellin synthesis</fullName>
    </recommendedName>
    <alternativeName>
        <fullName evidence="8">Anti-sigma-28 factor</fullName>
    </alternativeName>
</protein>
<reference evidence="12 13" key="1">
    <citation type="submission" date="2016-10" db="EMBL/GenBank/DDBJ databases">
        <authorList>
            <person name="Varghese N."/>
            <person name="Submissions S."/>
        </authorList>
    </citation>
    <scope>NUCLEOTIDE SEQUENCE [LARGE SCALE GENOMIC DNA]</scope>
    <source>
        <strain evidence="12 13">LMG 22274</strain>
    </source>
</reference>
<keyword evidence="4" id="KW-1005">Bacterial flagellum biogenesis</keyword>
<gene>
    <name evidence="11" type="ORF">C7400_110149</name>
    <name evidence="12" type="ORF">SAMN05216550_105101</name>
</gene>
<dbReference type="AlphaFoldDB" id="A0A1A5X129"/>
<evidence type="ECO:0000256" key="1">
    <source>
        <dbReference type="ARBA" id="ARBA00005322"/>
    </source>
</evidence>
<dbReference type="Proteomes" id="UP000247515">
    <property type="component" value="Unassembled WGS sequence"/>
</dbReference>
<comment type="function">
    <text evidence="7">Responsible for the coupling of flagellin expression to flagellar assembly by preventing expression of the flagellin genes when a component of the middle class of proteins is defective. It negatively regulates flagellar genes by inhibiting the activity of FliA by directly binding to FliA.</text>
</comment>
<name>A0A1A5X129_9BURK</name>
<dbReference type="InterPro" id="IPR035890">
    <property type="entry name" value="Anti-sigma-28_factor_FlgM_sf"/>
</dbReference>
<comment type="similarity">
    <text evidence="1">Belongs to the FlgM family.</text>
</comment>
<dbReference type="SUPFAM" id="SSF101498">
    <property type="entry name" value="Anti-sigma factor FlgM"/>
    <property type="match status" value="1"/>
</dbReference>
<evidence type="ECO:0000256" key="3">
    <source>
        <dbReference type="ARBA" id="ARBA00022491"/>
    </source>
</evidence>
<feature type="region of interest" description="Disordered" evidence="9">
    <location>
        <begin position="1"/>
        <end position="76"/>
    </location>
</feature>
<dbReference type="Pfam" id="PF04316">
    <property type="entry name" value="FlgM"/>
    <property type="match status" value="1"/>
</dbReference>
<dbReference type="EMBL" id="QJJV01000010">
    <property type="protein sequence ID" value="PXX15357.1"/>
    <property type="molecule type" value="Genomic_DNA"/>
</dbReference>
<evidence type="ECO:0000256" key="9">
    <source>
        <dbReference type="SAM" id="MobiDB-lite"/>
    </source>
</evidence>
<reference evidence="11 14" key="2">
    <citation type="submission" date="2018-05" db="EMBL/GenBank/DDBJ databases">
        <title>Genomic Encyclopedia of Type Strains, Phase IV (KMG-V): Genome sequencing to study the core and pangenomes of soil and plant-associated prokaryotes.</title>
        <authorList>
            <person name="Whitman W."/>
        </authorList>
    </citation>
    <scope>NUCLEOTIDE SEQUENCE [LARGE SCALE GENOMIC DNA]</scope>
    <source>
        <strain evidence="11 14">SIr-6563</strain>
    </source>
</reference>
<keyword evidence="3" id="KW-0678">Repressor</keyword>
<dbReference type="GO" id="GO:0044781">
    <property type="term" value="P:bacterial-type flagellum organization"/>
    <property type="evidence" value="ECO:0007669"/>
    <property type="project" value="UniProtKB-KW"/>
</dbReference>
<feature type="domain" description="Anti-sigma-28 factor FlgM C-terminal" evidence="10">
    <location>
        <begin position="56"/>
        <end position="106"/>
    </location>
</feature>
<evidence type="ECO:0000313" key="12">
    <source>
        <dbReference type="EMBL" id="SEJ47436.1"/>
    </source>
</evidence>
<dbReference type="EMBL" id="FNZM01000005">
    <property type="protein sequence ID" value="SEJ47436.1"/>
    <property type="molecule type" value="Genomic_DNA"/>
</dbReference>
<evidence type="ECO:0000313" key="14">
    <source>
        <dbReference type="Proteomes" id="UP000247515"/>
    </source>
</evidence>
<evidence type="ECO:0000313" key="13">
    <source>
        <dbReference type="Proteomes" id="UP000183529"/>
    </source>
</evidence>
<sequence>MNIDTSNRNEARPLQDSLARTGQGDTASAIGAGSTASPAASASTASTGSTPGDANVSLSSLSSTLRSAPSSDSADIDMDHVQSIKDAIKNGTLQIDTGKIADGILDTARGLIKQPATGN</sequence>
<accession>A0A1A5X129</accession>
<proteinExistence type="inferred from homology"/>
<dbReference type="NCBIfam" id="TIGR03824">
    <property type="entry name" value="FlgM_jcvi"/>
    <property type="match status" value="1"/>
</dbReference>
<evidence type="ECO:0000256" key="5">
    <source>
        <dbReference type="ARBA" id="ARBA00023015"/>
    </source>
</evidence>
<dbReference type="InterPro" id="IPR007412">
    <property type="entry name" value="FlgM"/>
</dbReference>
<evidence type="ECO:0000256" key="6">
    <source>
        <dbReference type="ARBA" id="ARBA00023163"/>
    </source>
</evidence>
<dbReference type="OrthoDB" id="9181369at2"/>
<keyword evidence="6" id="KW-0804">Transcription</keyword>
<dbReference type="GO" id="GO:0045892">
    <property type="term" value="P:negative regulation of DNA-templated transcription"/>
    <property type="evidence" value="ECO:0007669"/>
    <property type="project" value="InterPro"/>
</dbReference>
<dbReference type="InterPro" id="IPR031316">
    <property type="entry name" value="FlgM_C"/>
</dbReference>
<evidence type="ECO:0000256" key="8">
    <source>
        <dbReference type="ARBA" id="ARBA00030117"/>
    </source>
</evidence>
<feature type="compositionally biased region" description="Low complexity" evidence="9">
    <location>
        <begin position="24"/>
        <end position="73"/>
    </location>
</feature>
<evidence type="ECO:0000256" key="7">
    <source>
        <dbReference type="ARBA" id="ARBA00024739"/>
    </source>
</evidence>
<evidence type="ECO:0000256" key="2">
    <source>
        <dbReference type="ARBA" id="ARBA00017823"/>
    </source>
</evidence>
<dbReference type="Proteomes" id="UP000183529">
    <property type="component" value="Unassembled WGS sequence"/>
</dbReference>
<evidence type="ECO:0000256" key="4">
    <source>
        <dbReference type="ARBA" id="ARBA00022795"/>
    </source>
</evidence>